<keyword evidence="7 13" id="KW-0791">Threonine biosynthesis</keyword>
<comment type="pathway">
    <text evidence="1 13">Amino-acid biosynthesis; L-threonine biosynthesis; L-threonine from L-aspartate: step 4/5.</text>
</comment>
<evidence type="ECO:0000256" key="1">
    <source>
        <dbReference type="ARBA" id="ARBA00005015"/>
    </source>
</evidence>
<keyword evidence="13" id="KW-0963">Cytoplasm</keyword>
<feature type="domain" description="GHMP kinase N-terminal" evidence="14">
    <location>
        <begin position="56"/>
        <end position="139"/>
    </location>
</feature>
<keyword evidence="5 13" id="KW-0028">Amino-acid biosynthesis</keyword>
<dbReference type="GO" id="GO:0009088">
    <property type="term" value="P:threonine biosynthetic process"/>
    <property type="evidence" value="ECO:0007669"/>
    <property type="project" value="UniProtKB-UniRule"/>
</dbReference>
<evidence type="ECO:0000259" key="15">
    <source>
        <dbReference type="Pfam" id="PF08544"/>
    </source>
</evidence>
<comment type="subcellular location">
    <subcellularLocation>
        <location evidence="13">Cytoplasm</location>
    </subcellularLocation>
</comment>
<comment type="function">
    <text evidence="12 13">Catalyzes the ATP-dependent phosphorylation of L-homoserine to L-homoserine phosphate.</text>
</comment>
<dbReference type="Pfam" id="PF08544">
    <property type="entry name" value="GHMP_kinases_C"/>
    <property type="match status" value="1"/>
</dbReference>
<evidence type="ECO:0000256" key="3">
    <source>
        <dbReference type="ARBA" id="ARBA00012078"/>
    </source>
</evidence>
<evidence type="ECO:0000256" key="5">
    <source>
        <dbReference type="ARBA" id="ARBA00022605"/>
    </source>
</evidence>
<evidence type="ECO:0000256" key="4">
    <source>
        <dbReference type="ARBA" id="ARBA00017858"/>
    </source>
</evidence>
<keyword evidence="17" id="KW-1185">Reference proteome</keyword>
<dbReference type="EC" id="2.7.1.39" evidence="3 13"/>
<organism evidence="16 17">
    <name type="scientific">Geosporobacter subterraneus DSM 17957</name>
    <dbReference type="NCBI Taxonomy" id="1121919"/>
    <lineage>
        <taxon>Bacteria</taxon>
        <taxon>Bacillati</taxon>
        <taxon>Bacillota</taxon>
        <taxon>Clostridia</taxon>
        <taxon>Peptostreptococcales</taxon>
        <taxon>Thermotaleaceae</taxon>
        <taxon>Geosporobacter</taxon>
    </lineage>
</organism>
<dbReference type="PROSITE" id="PS00627">
    <property type="entry name" value="GHMP_KINASES_ATP"/>
    <property type="match status" value="1"/>
</dbReference>
<dbReference type="InterPro" id="IPR020568">
    <property type="entry name" value="Ribosomal_Su5_D2-typ_SF"/>
</dbReference>
<dbReference type="PANTHER" id="PTHR20861">
    <property type="entry name" value="HOMOSERINE/4-DIPHOSPHOCYTIDYL-2-C-METHYL-D-ERYTHRITOL KINASE"/>
    <property type="match status" value="1"/>
</dbReference>
<dbReference type="InterPro" id="IPR036554">
    <property type="entry name" value="GHMP_kinase_C_sf"/>
</dbReference>
<reference evidence="17" key="1">
    <citation type="submission" date="2016-11" db="EMBL/GenBank/DDBJ databases">
        <authorList>
            <person name="Varghese N."/>
            <person name="Submissions S."/>
        </authorList>
    </citation>
    <scope>NUCLEOTIDE SEQUENCE [LARGE SCALE GENOMIC DNA]</scope>
    <source>
        <strain evidence="17">DSM 17957</strain>
    </source>
</reference>
<comment type="catalytic activity">
    <reaction evidence="11 13">
        <text>L-homoserine + ATP = O-phospho-L-homoserine + ADP + H(+)</text>
        <dbReference type="Rhea" id="RHEA:13985"/>
        <dbReference type="ChEBI" id="CHEBI:15378"/>
        <dbReference type="ChEBI" id="CHEBI:30616"/>
        <dbReference type="ChEBI" id="CHEBI:57476"/>
        <dbReference type="ChEBI" id="CHEBI:57590"/>
        <dbReference type="ChEBI" id="CHEBI:456216"/>
        <dbReference type="EC" id="2.7.1.39"/>
    </reaction>
</comment>
<dbReference type="UniPathway" id="UPA00050">
    <property type="reaction ID" value="UER00064"/>
</dbReference>
<dbReference type="PANTHER" id="PTHR20861:SF1">
    <property type="entry name" value="HOMOSERINE KINASE"/>
    <property type="match status" value="1"/>
</dbReference>
<dbReference type="EMBL" id="FQZV01000022">
    <property type="protein sequence ID" value="SHJ36417.1"/>
    <property type="molecule type" value="Genomic_DNA"/>
</dbReference>
<dbReference type="InterPro" id="IPR014721">
    <property type="entry name" value="Ribsml_uS5_D2-typ_fold_subgr"/>
</dbReference>
<gene>
    <name evidence="13" type="primary">thrB</name>
    <name evidence="16" type="ORF">SAMN02745975_01919</name>
</gene>
<dbReference type="GO" id="GO:0005524">
    <property type="term" value="F:ATP binding"/>
    <property type="evidence" value="ECO:0007669"/>
    <property type="project" value="UniProtKB-UniRule"/>
</dbReference>
<evidence type="ECO:0000256" key="13">
    <source>
        <dbReference type="HAMAP-Rule" id="MF_00384"/>
    </source>
</evidence>
<dbReference type="InterPro" id="IPR006203">
    <property type="entry name" value="GHMP_knse_ATP-bd_CS"/>
</dbReference>
<dbReference type="PRINTS" id="PR00958">
    <property type="entry name" value="HOMSERKINASE"/>
</dbReference>
<dbReference type="SUPFAM" id="SSF54211">
    <property type="entry name" value="Ribosomal protein S5 domain 2-like"/>
    <property type="match status" value="1"/>
</dbReference>
<evidence type="ECO:0000256" key="9">
    <source>
        <dbReference type="ARBA" id="ARBA00022777"/>
    </source>
</evidence>
<evidence type="ECO:0000313" key="17">
    <source>
        <dbReference type="Proteomes" id="UP000184536"/>
    </source>
</evidence>
<keyword evidence="10 13" id="KW-0067">ATP-binding</keyword>
<dbReference type="GO" id="GO:0004413">
    <property type="term" value="F:homoserine kinase activity"/>
    <property type="evidence" value="ECO:0007669"/>
    <property type="project" value="UniProtKB-UniRule"/>
</dbReference>
<evidence type="ECO:0000256" key="11">
    <source>
        <dbReference type="ARBA" id="ARBA00049375"/>
    </source>
</evidence>
<evidence type="ECO:0000256" key="2">
    <source>
        <dbReference type="ARBA" id="ARBA00007370"/>
    </source>
</evidence>
<proteinExistence type="inferred from homology"/>
<dbReference type="AlphaFoldDB" id="A0A1M6IPS1"/>
<dbReference type="SUPFAM" id="SSF55060">
    <property type="entry name" value="GHMP Kinase, C-terminal domain"/>
    <property type="match status" value="1"/>
</dbReference>
<dbReference type="InterPro" id="IPR006204">
    <property type="entry name" value="GHMP_kinase_N_dom"/>
</dbReference>
<name>A0A1M6IPS1_9FIRM</name>
<feature type="domain" description="GHMP kinase C-terminal" evidence="15">
    <location>
        <begin position="203"/>
        <end position="264"/>
    </location>
</feature>
<feature type="binding site" evidence="13">
    <location>
        <begin position="86"/>
        <end position="96"/>
    </location>
    <ligand>
        <name>ATP</name>
        <dbReference type="ChEBI" id="CHEBI:30616"/>
    </ligand>
</feature>
<dbReference type="NCBIfam" id="TIGR00191">
    <property type="entry name" value="thrB"/>
    <property type="match status" value="1"/>
</dbReference>
<evidence type="ECO:0000313" key="16">
    <source>
        <dbReference type="EMBL" id="SHJ36417.1"/>
    </source>
</evidence>
<dbReference type="RefSeq" id="WP_110941066.1">
    <property type="nucleotide sequence ID" value="NZ_FQZV01000022.1"/>
</dbReference>
<dbReference type="PIRSF" id="PIRSF000676">
    <property type="entry name" value="Homoser_kin"/>
    <property type="match status" value="1"/>
</dbReference>
<evidence type="ECO:0000256" key="10">
    <source>
        <dbReference type="ARBA" id="ARBA00022840"/>
    </source>
</evidence>
<keyword evidence="6 13" id="KW-0808">Transferase</keyword>
<comment type="similarity">
    <text evidence="2 13">Belongs to the GHMP kinase family. Homoserine kinase subfamily.</text>
</comment>
<protein>
    <recommendedName>
        <fullName evidence="4 13">Homoserine kinase</fullName>
        <shortName evidence="13">HK</shortName>
        <shortName evidence="13">HSK</shortName>
        <ecNumber evidence="3 13">2.7.1.39</ecNumber>
    </recommendedName>
</protein>
<dbReference type="STRING" id="1121919.SAMN02745975_01919"/>
<dbReference type="InterPro" id="IPR000870">
    <property type="entry name" value="Homoserine_kinase"/>
</dbReference>
<dbReference type="Gene3D" id="3.30.70.890">
    <property type="entry name" value="GHMP kinase, C-terminal domain"/>
    <property type="match status" value="1"/>
</dbReference>
<dbReference type="OrthoDB" id="9769912at2"/>
<keyword evidence="9 13" id="KW-0418">Kinase</keyword>
<dbReference type="Gene3D" id="3.30.230.10">
    <property type="match status" value="1"/>
</dbReference>
<sequence>MVQGKLTIKVPATTANLGPGFDSMGMALQIYNEIEIEPIDQGIEIIGFDGVPPEDNLVYAAMEKVLTRYKRQVGGIRIIGKQFDIPMSRGLGSSAASIVAGILAANHFMDRILGVEEIINIGTEMEGHPDNIVPAVLGGLTISIMDGEDVVYSKVDIPGSLKFAVMVPDFKLSTHAARSALPSAYERKDCIFNISRASLLVAAMQKGELEKLRVATGDKVHQPYRARLIPNMYDIFQKAEELGSKAEVISGSGSTLLAMVDRDNHGFSAKMKNYLDSLPGQWTIQMLEADENGALCY</sequence>
<evidence type="ECO:0000256" key="12">
    <source>
        <dbReference type="ARBA" id="ARBA00049954"/>
    </source>
</evidence>
<dbReference type="Pfam" id="PF00288">
    <property type="entry name" value="GHMP_kinases_N"/>
    <property type="match status" value="1"/>
</dbReference>
<evidence type="ECO:0000256" key="7">
    <source>
        <dbReference type="ARBA" id="ARBA00022697"/>
    </source>
</evidence>
<evidence type="ECO:0000256" key="6">
    <source>
        <dbReference type="ARBA" id="ARBA00022679"/>
    </source>
</evidence>
<evidence type="ECO:0000256" key="8">
    <source>
        <dbReference type="ARBA" id="ARBA00022741"/>
    </source>
</evidence>
<evidence type="ECO:0000259" key="14">
    <source>
        <dbReference type="Pfam" id="PF00288"/>
    </source>
</evidence>
<dbReference type="Proteomes" id="UP000184536">
    <property type="component" value="Unassembled WGS sequence"/>
</dbReference>
<accession>A0A1M6IPS1</accession>
<dbReference type="GO" id="GO:0005737">
    <property type="term" value="C:cytoplasm"/>
    <property type="evidence" value="ECO:0007669"/>
    <property type="project" value="UniProtKB-SubCell"/>
</dbReference>
<dbReference type="HAMAP" id="MF_00384">
    <property type="entry name" value="Homoser_kinase"/>
    <property type="match status" value="1"/>
</dbReference>
<keyword evidence="8 13" id="KW-0547">Nucleotide-binding</keyword>
<dbReference type="InterPro" id="IPR013750">
    <property type="entry name" value="GHMP_kinase_C_dom"/>
</dbReference>